<dbReference type="EMBL" id="JACCBG010000001">
    <property type="protein sequence ID" value="NYD40928.1"/>
    <property type="molecule type" value="Genomic_DNA"/>
</dbReference>
<gene>
    <name evidence="2" type="ORF">BJZ21_001011</name>
</gene>
<dbReference type="RefSeq" id="WP_179662748.1">
    <property type="nucleotide sequence ID" value="NZ_JACCBG010000001.1"/>
</dbReference>
<sequence length="63" mass="7325">MSDLERRRTEAEARETAGRRSSADRARLWASLNKYLASEGRHAHRVAEEERAAGRDESDRRRD</sequence>
<evidence type="ECO:0000313" key="3">
    <source>
        <dbReference type="Proteomes" id="UP000535511"/>
    </source>
</evidence>
<accession>A0A7Y9JA16</accession>
<protein>
    <submittedName>
        <fullName evidence="2">Uncharacterized protein</fullName>
    </submittedName>
</protein>
<organism evidence="2 3">
    <name type="scientific">Nocardioides panaciterrulae</name>
    <dbReference type="NCBI Taxonomy" id="661492"/>
    <lineage>
        <taxon>Bacteria</taxon>
        <taxon>Bacillati</taxon>
        <taxon>Actinomycetota</taxon>
        <taxon>Actinomycetes</taxon>
        <taxon>Propionibacteriales</taxon>
        <taxon>Nocardioidaceae</taxon>
        <taxon>Nocardioides</taxon>
    </lineage>
</organism>
<name>A0A7Y9JA16_9ACTN</name>
<proteinExistence type="predicted"/>
<feature type="region of interest" description="Disordered" evidence="1">
    <location>
        <begin position="1"/>
        <end position="24"/>
    </location>
</feature>
<feature type="region of interest" description="Disordered" evidence="1">
    <location>
        <begin position="39"/>
        <end position="63"/>
    </location>
</feature>
<dbReference type="Proteomes" id="UP000535511">
    <property type="component" value="Unassembled WGS sequence"/>
</dbReference>
<evidence type="ECO:0000256" key="1">
    <source>
        <dbReference type="SAM" id="MobiDB-lite"/>
    </source>
</evidence>
<evidence type="ECO:0000313" key="2">
    <source>
        <dbReference type="EMBL" id="NYD40928.1"/>
    </source>
</evidence>
<comment type="caution">
    <text evidence="2">The sequence shown here is derived from an EMBL/GenBank/DDBJ whole genome shotgun (WGS) entry which is preliminary data.</text>
</comment>
<reference evidence="2 3" key="1">
    <citation type="submission" date="2020-07" db="EMBL/GenBank/DDBJ databases">
        <title>Sequencing the genomes of 1000 actinobacteria strains.</title>
        <authorList>
            <person name="Klenk H.-P."/>
        </authorList>
    </citation>
    <scope>NUCLEOTIDE SEQUENCE [LARGE SCALE GENOMIC DNA]</scope>
    <source>
        <strain evidence="2 3">DSM 21350</strain>
    </source>
</reference>
<keyword evidence="3" id="KW-1185">Reference proteome</keyword>
<dbReference type="AlphaFoldDB" id="A0A7Y9JA16"/>